<dbReference type="Gene3D" id="2.20.28.160">
    <property type="match status" value="1"/>
</dbReference>
<keyword evidence="1" id="KW-0472">Membrane</keyword>
<dbReference type="AlphaFoldDB" id="A0A2S8GSY3"/>
<evidence type="ECO:0000256" key="1">
    <source>
        <dbReference type="SAM" id="Phobius"/>
    </source>
</evidence>
<dbReference type="Proteomes" id="UP000237819">
    <property type="component" value="Unassembled WGS sequence"/>
</dbReference>
<dbReference type="RefSeq" id="WP_105333792.1">
    <property type="nucleotide sequence ID" value="NZ_PUHZ01000004.1"/>
</dbReference>
<name>A0A2S8GSY3_9BACT</name>
<keyword evidence="1" id="KW-0812">Transmembrane</keyword>
<protein>
    <recommendedName>
        <fullName evidence="4">Zinc finger/thioredoxin putative domain-containing protein</fullName>
    </recommendedName>
</protein>
<sequence length="218" mass="24070">MAIEFSCGSCSARFRIPDTMAGKKIRCPKCQAVQQVPADEPEIEYQLKRDESGDDFWLQTPGIATAPQQSLFESHAPAPTGSITASAGRFDTAQEEVRRRVAVPAKALYSLGIAGIVLHGLWFVVLLLLFLISDPTHLIIFIVPHFGVFAIFAGMSYFVCHGAKHFENLDRGQFVIPMLVISMTPLATNILFPVAIPFALWGFALISDPKVRRQFNGY</sequence>
<accession>A0A2S8GSY3</accession>
<feature type="transmembrane region" description="Helical" evidence="1">
    <location>
        <begin position="108"/>
        <end position="132"/>
    </location>
</feature>
<organism evidence="2 3">
    <name type="scientific">Blastopirellula marina</name>
    <dbReference type="NCBI Taxonomy" id="124"/>
    <lineage>
        <taxon>Bacteria</taxon>
        <taxon>Pseudomonadati</taxon>
        <taxon>Planctomycetota</taxon>
        <taxon>Planctomycetia</taxon>
        <taxon>Pirellulales</taxon>
        <taxon>Pirellulaceae</taxon>
        <taxon>Blastopirellula</taxon>
    </lineage>
</organism>
<gene>
    <name evidence="2" type="ORF">C5Y93_02400</name>
</gene>
<reference evidence="2 3" key="1">
    <citation type="submission" date="2018-02" db="EMBL/GenBank/DDBJ databases">
        <title>Comparative genomes isolates from brazilian mangrove.</title>
        <authorList>
            <person name="Araujo J.E."/>
            <person name="Taketani R.G."/>
            <person name="Silva M.C.P."/>
            <person name="Loureco M.V."/>
            <person name="Andreote F.D."/>
        </authorList>
    </citation>
    <scope>NUCLEOTIDE SEQUENCE [LARGE SCALE GENOMIC DNA]</scope>
    <source>
        <strain evidence="2 3">Nap-Phe MGV</strain>
    </source>
</reference>
<evidence type="ECO:0000313" key="2">
    <source>
        <dbReference type="EMBL" id="PQO47530.1"/>
    </source>
</evidence>
<proteinExistence type="predicted"/>
<comment type="caution">
    <text evidence="2">The sequence shown here is derived from an EMBL/GenBank/DDBJ whole genome shotgun (WGS) entry which is preliminary data.</text>
</comment>
<feature type="transmembrane region" description="Helical" evidence="1">
    <location>
        <begin position="138"/>
        <end position="159"/>
    </location>
</feature>
<feature type="transmembrane region" description="Helical" evidence="1">
    <location>
        <begin position="179"/>
        <end position="206"/>
    </location>
</feature>
<evidence type="ECO:0000313" key="3">
    <source>
        <dbReference type="Proteomes" id="UP000237819"/>
    </source>
</evidence>
<dbReference type="OrthoDB" id="261253at2"/>
<evidence type="ECO:0008006" key="4">
    <source>
        <dbReference type="Google" id="ProtNLM"/>
    </source>
</evidence>
<keyword evidence="1" id="KW-1133">Transmembrane helix</keyword>
<dbReference type="EMBL" id="PUHZ01000004">
    <property type="protein sequence ID" value="PQO47530.1"/>
    <property type="molecule type" value="Genomic_DNA"/>
</dbReference>